<evidence type="ECO:0000259" key="9">
    <source>
        <dbReference type="PROSITE" id="PS51733"/>
    </source>
</evidence>
<evidence type="ECO:0000313" key="11">
    <source>
        <dbReference type="Proteomes" id="UP000001514"/>
    </source>
</evidence>
<dbReference type="InterPro" id="IPR020605">
    <property type="entry name" value="Octanoyltransferase_CS"/>
</dbReference>
<dbReference type="OMA" id="GEVTYHC"/>
<dbReference type="EC" id="2.3.1.181" evidence="3"/>
<evidence type="ECO:0000256" key="4">
    <source>
        <dbReference type="ARBA" id="ARBA00022679"/>
    </source>
</evidence>
<dbReference type="PROSITE" id="PS51733">
    <property type="entry name" value="BPL_LPL_CATALYTIC"/>
    <property type="match status" value="1"/>
</dbReference>
<dbReference type="eggNOG" id="KOG0325">
    <property type="taxonomic scope" value="Eukaryota"/>
</dbReference>
<dbReference type="CDD" id="cd16444">
    <property type="entry name" value="LipB"/>
    <property type="match status" value="1"/>
</dbReference>
<comment type="similarity">
    <text evidence="2">Belongs to the LipB family.</text>
</comment>
<dbReference type="Proteomes" id="UP000001514">
    <property type="component" value="Unassembled WGS sequence"/>
</dbReference>
<evidence type="ECO:0000256" key="3">
    <source>
        <dbReference type="ARBA" id="ARBA00012334"/>
    </source>
</evidence>
<accession>D8RQN2</accession>
<dbReference type="InterPro" id="IPR004143">
    <property type="entry name" value="BPL_LPL_catalytic"/>
</dbReference>
<evidence type="ECO:0000313" key="10">
    <source>
        <dbReference type="EMBL" id="EFJ25484.1"/>
    </source>
</evidence>
<keyword evidence="4" id="KW-0808">Transferase</keyword>
<dbReference type="HOGENOM" id="CLU_035168_1_1_1"/>
<feature type="domain" description="BPL/LPL catalytic" evidence="9">
    <location>
        <begin position="31"/>
        <end position="220"/>
    </location>
</feature>
<feature type="site" description="Lowers pKa of active site Cys" evidence="8">
    <location>
        <position position="146"/>
    </location>
</feature>
<dbReference type="STRING" id="88036.D8RQN2"/>
<feature type="binding site" evidence="7">
    <location>
        <begin position="81"/>
        <end position="88"/>
    </location>
    <ligand>
        <name>substrate</name>
    </ligand>
</feature>
<dbReference type="Gene3D" id="3.30.930.10">
    <property type="entry name" value="Bira Bifunctional Protein, Domain 2"/>
    <property type="match status" value="1"/>
</dbReference>
<evidence type="ECO:0000256" key="6">
    <source>
        <dbReference type="PIRSR" id="PIRSR016262-1"/>
    </source>
</evidence>
<dbReference type="PROSITE" id="PS01313">
    <property type="entry name" value="LIPB"/>
    <property type="match status" value="1"/>
</dbReference>
<dbReference type="GO" id="GO:0033819">
    <property type="term" value="F:lipoyl(octanoyl) transferase activity"/>
    <property type="evidence" value="ECO:0000318"/>
    <property type="project" value="GO_Central"/>
</dbReference>
<evidence type="ECO:0000256" key="8">
    <source>
        <dbReference type="PIRSR" id="PIRSR016262-3"/>
    </source>
</evidence>
<feature type="binding site" evidence="7">
    <location>
        <begin position="162"/>
        <end position="164"/>
    </location>
    <ligand>
        <name>substrate</name>
    </ligand>
</feature>
<dbReference type="GO" id="GO:0009249">
    <property type="term" value="P:protein lipoylation"/>
    <property type="evidence" value="ECO:0007669"/>
    <property type="project" value="InterPro"/>
</dbReference>
<sequence>MRTLQVLRAGTIPYNRALALQRNLHEQRRSGGIDDTLVLAQHPPTITLGRHTLSRHSLSDAILTPQSELQRLQIEVHQTHRGGDATFHGPGQPILYPIVSLRALGIGIRLFVERLEDLMLEVARDYKLQAGRIPSQTGCWIDQRRKIGALGISAPQGVTMHGLAFNANTDLDGFKHIVPCGILDKEVTSLARELGQERVDEKLVEEQLLQSFVRLMGYERVVSTENLGEGIRTGDVL</sequence>
<evidence type="ECO:0000256" key="5">
    <source>
        <dbReference type="ARBA" id="ARBA00023315"/>
    </source>
</evidence>
<dbReference type="InParanoid" id="D8RQN2"/>
<evidence type="ECO:0000256" key="2">
    <source>
        <dbReference type="ARBA" id="ARBA00007907"/>
    </source>
</evidence>
<dbReference type="PANTHER" id="PTHR10993">
    <property type="entry name" value="OCTANOYLTRANSFERASE"/>
    <property type="match status" value="1"/>
</dbReference>
<keyword evidence="11" id="KW-1185">Reference proteome</keyword>
<dbReference type="PANTHER" id="PTHR10993:SF15">
    <property type="entry name" value="OCTANOYLTRANSFERASE LIP2, MITOCHONDRIAL"/>
    <property type="match status" value="1"/>
</dbReference>
<dbReference type="InterPro" id="IPR045864">
    <property type="entry name" value="aa-tRNA-synth_II/BPL/LPL"/>
</dbReference>
<protein>
    <recommendedName>
        <fullName evidence="3">lipoyl(octanoyl) transferase</fullName>
        <ecNumber evidence="3">2.3.1.181</ecNumber>
    </recommendedName>
</protein>
<dbReference type="NCBIfam" id="NF010925">
    <property type="entry name" value="PRK14345.1"/>
    <property type="match status" value="1"/>
</dbReference>
<dbReference type="HAMAP" id="MF_00013">
    <property type="entry name" value="LipB"/>
    <property type="match status" value="1"/>
</dbReference>
<dbReference type="GO" id="GO:0005739">
    <property type="term" value="C:mitochondrion"/>
    <property type="evidence" value="ECO:0000318"/>
    <property type="project" value="GO_Central"/>
</dbReference>
<evidence type="ECO:0000256" key="1">
    <source>
        <dbReference type="ARBA" id="ARBA00004821"/>
    </source>
</evidence>
<reference evidence="10 11" key="1">
    <citation type="journal article" date="2011" name="Science">
        <title>The Selaginella genome identifies genetic changes associated with the evolution of vascular plants.</title>
        <authorList>
            <person name="Banks J.A."/>
            <person name="Nishiyama T."/>
            <person name="Hasebe M."/>
            <person name="Bowman J.L."/>
            <person name="Gribskov M."/>
            <person name="dePamphilis C."/>
            <person name="Albert V.A."/>
            <person name="Aono N."/>
            <person name="Aoyama T."/>
            <person name="Ambrose B.A."/>
            <person name="Ashton N.W."/>
            <person name="Axtell M.J."/>
            <person name="Barker E."/>
            <person name="Barker M.S."/>
            <person name="Bennetzen J.L."/>
            <person name="Bonawitz N.D."/>
            <person name="Chapple C."/>
            <person name="Cheng C."/>
            <person name="Correa L.G."/>
            <person name="Dacre M."/>
            <person name="DeBarry J."/>
            <person name="Dreyer I."/>
            <person name="Elias M."/>
            <person name="Engstrom E.M."/>
            <person name="Estelle M."/>
            <person name="Feng L."/>
            <person name="Finet C."/>
            <person name="Floyd S.K."/>
            <person name="Frommer W.B."/>
            <person name="Fujita T."/>
            <person name="Gramzow L."/>
            <person name="Gutensohn M."/>
            <person name="Harholt J."/>
            <person name="Hattori M."/>
            <person name="Heyl A."/>
            <person name="Hirai T."/>
            <person name="Hiwatashi Y."/>
            <person name="Ishikawa M."/>
            <person name="Iwata M."/>
            <person name="Karol K.G."/>
            <person name="Koehler B."/>
            <person name="Kolukisaoglu U."/>
            <person name="Kubo M."/>
            <person name="Kurata T."/>
            <person name="Lalonde S."/>
            <person name="Li K."/>
            <person name="Li Y."/>
            <person name="Litt A."/>
            <person name="Lyons E."/>
            <person name="Manning G."/>
            <person name="Maruyama T."/>
            <person name="Michael T.P."/>
            <person name="Mikami K."/>
            <person name="Miyazaki S."/>
            <person name="Morinaga S."/>
            <person name="Murata T."/>
            <person name="Mueller-Roeber B."/>
            <person name="Nelson D.R."/>
            <person name="Obara M."/>
            <person name="Oguri Y."/>
            <person name="Olmstead R.G."/>
            <person name="Onodera N."/>
            <person name="Petersen B.L."/>
            <person name="Pils B."/>
            <person name="Prigge M."/>
            <person name="Rensing S.A."/>
            <person name="Riano-Pachon D.M."/>
            <person name="Roberts A.W."/>
            <person name="Sato Y."/>
            <person name="Scheller H.V."/>
            <person name="Schulz B."/>
            <person name="Schulz C."/>
            <person name="Shakirov E.V."/>
            <person name="Shibagaki N."/>
            <person name="Shinohara N."/>
            <person name="Shippen D.E."/>
            <person name="Soerensen I."/>
            <person name="Sotooka R."/>
            <person name="Sugimoto N."/>
            <person name="Sugita M."/>
            <person name="Sumikawa N."/>
            <person name="Tanurdzic M."/>
            <person name="Theissen G."/>
            <person name="Ulvskov P."/>
            <person name="Wakazuki S."/>
            <person name="Weng J.K."/>
            <person name="Willats W.W."/>
            <person name="Wipf D."/>
            <person name="Wolf P.G."/>
            <person name="Yang L."/>
            <person name="Zimmer A.D."/>
            <person name="Zhu Q."/>
            <person name="Mitros T."/>
            <person name="Hellsten U."/>
            <person name="Loque D."/>
            <person name="Otillar R."/>
            <person name="Salamov A."/>
            <person name="Schmutz J."/>
            <person name="Shapiro H."/>
            <person name="Lindquist E."/>
            <person name="Lucas S."/>
            <person name="Rokhsar D."/>
            <person name="Grigoriev I.V."/>
        </authorList>
    </citation>
    <scope>NUCLEOTIDE SEQUENCE [LARGE SCALE GENOMIC DNA]</scope>
</reference>
<comment type="pathway">
    <text evidence="1">Protein modification; protein lipoylation via endogenous pathway; protein N(6)-(lipoyl)lysine from octanoyl-[acyl-carrier-protein]: step 1/2.</text>
</comment>
<dbReference type="UniPathway" id="UPA00538">
    <property type="reaction ID" value="UER00592"/>
</dbReference>
<dbReference type="EMBL" id="GL377586">
    <property type="protein sequence ID" value="EFJ25484.1"/>
    <property type="molecule type" value="Genomic_DNA"/>
</dbReference>
<keyword evidence="5" id="KW-0012">Acyltransferase</keyword>
<feature type="active site" description="Acyl-thioester intermediate" evidence="6">
    <location>
        <position position="180"/>
    </location>
</feature>
<dbReference type="FunCoup" id="D8RQN2">
    <property type="interactions" value="3037"/>
</dbReference>
<dbReference type="KEGG" id="smo:SELMODRAFT_98837"/>
<dbReference type="OrthoDB" id="19908at2759"/>
<proteinExistence type="inferred from homology"/>
<dbReference type="Gramene" id="EFJ25484">
    <property type="protein sequence ID" value="EFJ25484"/>
    <property type="gene ID" value="SELMODRAFT_98837"/>
</dbReference>
<feature type="binding site" evidence="7">
    <location>
        <begin position="149"/>
        <end position="151"/>
    </location>
    <ligand>
        <name>substrate</name>
    </ligand>
</feature>
<dbReference type="Pfam" id="PF21948">
    <property type="entry name" value="LplA-B_cat"/>
    <property type="match status" value="1"/>
</dbReference>
<gene>
    <name evidence="10" type="ORF">SELMODRAFT_98837</name>
</gene>
<organism evidence="11">
    <name type="scientific">Selaginella moellendorffii</name>
    <name type="common">Spikemoss</name>
    <dbReference type="NCBI Taxonomy" id="88036"/>
    <lineage>
        <taxon>Eukaryota</taxon>
        <taxon>Viridiplantae</taxon>
        <taxon>Streptophyta</taxon>
        <taxon>Embryophyta</taxon>
        <taxon>Tracheophyta</taxon>
        <taxon>Lycopodiopsida</taxon>
        <taxon>Selaginellales</taxon>
        <taxon>Selaginellaceae</taxon>
        <taxon>Selaginella</taxon>
    </lineage>
</organism>
<dbReference type="PIRSF" id="PIRSF016262">
    <property type="entry name" value="LPLase"/>
    <property type="match status" value="1"/>
</dbReference>
<dbReference type="SUPFAM" id="SSF55681">
    <property type="entry name" value="Class II aaRS and biotin synthetases"/>
    <property type="match status" value="1"/>
</dbReference>
<dbReference type="NCBIfam" id="TIGR00214">
    <property type="entry name" value="lipB"/>
    <property type="match status" value="1"/>
</dbReference>
<name>D8RQN2_SELML</name>
<evidence type="ECO:0000256" key="7">
    <source>
        <dbReference type="PIRSR" id="PIRSR016262-2"/>
    </source>
</evidence>
<dbReference type="InterPro" id="IPR000544">
    <property type="entry name" value="Octanoyltransferase"/>
</dbReference>
<dbReference type="AlphaFoldDB" id="D8RQN2"/>